<dbReference type="InterPro" id="IPR001173">
    <property type="entry name" value="Glyco_trans_2-like"/>
</dbReference>
<reference evidence="2 3" key="1">
    <citation type="journal article" date="2016" name="Nat. Commun.">
        <title>Thousands of microbial genomes shed light on interconnected biogeochemical processes in an aquifer system.</title>
        <authorList>
            <person name="Anantharaman K."/>
            <person name="Brown C.T."/>
            <person name="Hug L.A."/>
            <person name="Sharon I."/>
            <person name="Castelle C.J."/>
            <person name="Probst A.J."/>
            <person name="Thomas B.C."/>
            <person name="Singh A."/>
            <person name="Wilkins M.J."/>
            <person name="Karaoz U."/>
            <person name="Brodie E.L."/>
            <person name="Williams K.H."/>
            <person name="Hubbard S.S."/>
            <person name="Banfield J.F."/>
        </authorList>
    </citation>
    <scope>NUCLEOTIDE SEQUENCE [LARGE SCALE GENOMIC DNA]</scope>
</reference>
<dbReference type="AlphaFoldDB" id="A0A1G2LWA5"/>
<dbReference type="Pfam" id="PF00535">
    <property type="entry name" value="Glycos_transf_2"/>
    <property type="match status" value="1"/>
</dbReference>
<dbReference type="CDD" id="cd00761">
    <property type="entry name" value="Glyco_tranf_GTA_type"/>
    <property type="match status" value="1"/>
</dbReference>
<dbReference type="EMBL" id="MHRA01000011">
    <property type="protein sequence ID" value="OHA15784.1"/>
    <property type="molecule type" value="Genomic_DNA"/>
</dbReference>
<feature type="domain" description="Glycosyltransferase 2-like" evidence="1">
    <location>
        <begin position="6"/>
        <end position="116"/>
    </location>
</feature>
<dbReference type="Gene3D" id="3.90.550.10">
    <property type="entry name" value="Spore Coat Polysaccharide Biosynthesis Protein SpsA, Chain A"/>
    <property type="match status" value="2"/>
</dbReference>
<sequence>MSRDLSILIPARNEMFLARTIEDILQHIEADTEVIALLDGEWSDPPIPQHERVNVIYVPEAVGQRAATNMACRLSKAKYVMKIDAHCSFDKGFDRKMIEGFREAGDSVTMVPVMRNLWAFDWKCMKCGKKWYQGPTPTKCAENNFRGTGQPCDGNDFKRKMMWVGKNNPQSTSYCFDPEPHFQYFREYAKRPEYKKDLEEKGLTESMSLQGSCFMATREKYWELELCDESFGSWGNQGIEVAMKTRLSGCKVLVNHKTWYAHMFRTQGGDFGFPWPVSGNEVQKTKNKVRDLFFNNKWSKQIYPLSKVIEQFWPVPGWTQEDLVNLKKNEQRT</sequence>
<protein>
    <recommendedName>
        <fullName evidence="1">Glycosyltransferase 2-like domain-containing protein</fullName>
    </recommendedName>
</protein>
<organism evidence="2 3">
    <name type="scientific">Candidatus Tagabacteria bacterium RIFCSPLOWO2_01_FULL_42_9</name>
    <dbReference type="NCBI Taxonomy" id="1802296"/>
    <lineage>
        <taxon>Bacteria</taxon>
        <taxon>Candidatus Tagaibacteriota</taxon>
    </lineage>
</organism>
<evidence type="ECO:0000259" key="1">
    <source>
        <dbReference type="Pfam" id="PF00535"/>
    </source>
</evidence>
<proteinExistence type="predicted"/>
<dbReference type="SUPFAM" id="SSF53448">
    <property type="entry name" value="Nucleotide-diphospho-sugar transferases"/>
    <property type="match status" value="1"/>
</dbReference>
<dbReference type="Proteomes" id="UP000178116">
    <property type="component" value="Unassembled WGS sequence"/>
</dbReference>
<comment type="caution">
    <text evidence="2">The sequence shown here is derived from an EMBL/GenBank/DDBJ whole genome shotgun (WGS) entry which is preliminary data.</text>
</comment>
<accession>A0A1G2LWA5</accession>
<evidence type="ECO:0000313" key="2">
    <source>
        <dbReference type="EMBL" id="OHA15784.1"/>
    </source>
</evidence>
<dbReference type="InterPro" id="IPR029044">
    <property type="entry name" value="Nucleotide-diphossugar_trans"/>
</dbReference>
<gene>
    <name evidence="2" type="ORF">A3A10_00085</name>
</gene>
<name>A0A1G2LWA5_9BACT</name>
<evidence type="ECO:0000313" key="3">
    <source>
        <dbReference type="Proteomes" id="UP000178116"/>
    </source>
</evidence>